<keyword evidence="1" id="KW-1133">Transmembrane helix</keyword>
<keyword evidence="1" id="KW-0472">Membrane</keyword>
<dbReference type="Pfam" id="PF01889">
    <property type="entry name" value="DUF63"/>
    <property type="match status" value="1"/>
</dbReference>
<dbReference type="InterPro" id="IPR002749">
    <property type="entry name" value="DUF63"/>
</dbReference>
<sequence length="280" mass="28955">MSVGLCRRRRTVRSMQLLPEGFVLPPLPYLVGILLVSLVIVGVLYRRAQRITEQIVVGLAPWMGVGAGLYALEQARAIPAVVAPFASAPTVYLTTFAVVGTIVAVVGDRHPDRFAIDSTPGVVLITGTVVAVGVFAIAAVAAVRSPPVHVFWPGVAVAGATAIAGGGWLLFRSFLPTVIDETGRAGLLVIFGHALDGLSTAVGLAFLGFGEQTPLSQLLIDIGGVGLFVVVKVFLAVVIVGLLADYVREEPSEGNLLLAAIAAVGLGPGVHNVVLFTIVG</sequence>
<feature type="transmembrane region" description="Helical" evidence="1">
    <location>
        <begin position="150"/>
        <end position="175"/>
    </location>
</feature>
<evidence type="ECO:0000313" key="3">
    <source>
        <dbReference type="Proteomes" id="UP000282322"/>
    </source>
</evidence>
<dbReference type="PANTHER" id="PTHR40700">
    <property type="entry name" value="HYPOTHETICAL MEMBRANE PROTEIN, CONSERVED, DUF63 FAMILY"/>
    <property type="match status" value="1"/>
</dbReference>
<reference evidence="2 3" key="1">
    <citation type="submission" date="2018-11" db="EMBL/GenBank/DDBJ databases">
        <title>Taxonoimc description of Halomarina strain SPP-AMP-1.</title>
        <authorList>
            <person name="Pal Y."/>
            <person name="Srinivasana K."/>
            <person name="Verma A."/>
            <person name="Kumar P."/>
        </authorList>
    </citation>
    <scope>NUCLEOTIDE SEQUENCE [LARGE SCALE GENOMIC DNA]</scope>
    <source>
        <strain evidence="2 3">SPP-AMP-1</strain>
    </source>
</reference>
<feature type="transmembrane region" description="Helical" evidence="1">
    <location>
        <begin position="256"/>
        <end position="279"/>
    </location>
</feature>
<gene>
    <name evidence="2" type="ORF">EIK79_09665</name>
</gene>
<dbReference type="AlphaFoldDB" id="A0A3P3RC61"/>
<keyword evidence="1" id="KW-0812">Transmembrane</keyword>
<feature type="transmembrane region" description="Helical" evidence="1">
    <location>
        <begin position="78"/>
        <end position="107"/>
    </location>
</feature>
<feature type="transmembrane region" description="Helical" evidence="1">
    <location>
        <begin position="222"/>
        <end position="244"/>
    </location>
</feature>
<feature type="transmembrane region" description="Helical" evidence="1">
    <location>
        <begin position="27"/>
        <end position="45"/>
    </location>
</feature>
<accession>A0A3P3RC61</accession>
<protein>
    <submittedName>
        <fullName evidence="2">DUF63 family protein</fullName>
    </submittedName>
</protein>
<dbReference type="PANTHER" id="PTHR40700:SF1">
    <property type="entry name" value="DUF63 DOMAIN-CONTAINING PROTEIN"/>
    <property type="match status" value="1"/>
</dbReference>
<keyword evidence="3" id="KW-1185">Reference proteome</keyword>
<evidence type="ECO:0000256" key="1">
    <source>
        <dbReference type="SAM" id="Phobius"/>
    </source>
</evidence>
<comment type="caution">
    <text evidence="2">The sequence shown here is derived from an EMBL/GenBank/DDBJ whole genome shotgun (WGS) entry which is preliminary data.</text>
</comment>
<name>A0A3P3RC61_9EURY</name>
<organism evidence="2 3">
    <name type="scientific">Halocatena pleomorpha</name>
    <dbReference type="NCBI Taxonomy" id="1785090"/>
    <lineage>
        <taxon>Archaea</taxon>
        <taxon>Methanobacteriati</taxon>
        <taxon>Methanobacteriota</taxon>
        <taxon>Stenosarchaea group</taxon>
        <taxon>Halobacteria</taxon>
        <taxon>Halobacteriales</taxon>
        <taxon>Natronomonadaceae</taxon>
        <taxon>Halocatena</taxon>
    </lineage>
</organism>
<proteinExistence type="predicted"/>
<feature type="transmembrane region" description="Helical" evidence="1">
    <location>
        <begin position="119"/>
        <end position="144"/>
    </location>
</feature>
<evidence type="ECO:0000313" key="2">
    <source>
        <dbReference type="EMBL" id="RRJ30538.1"/>
    </source>
</evidence>
<dbReference type="EMBL" id="RRCH01000021">
    <property type="protein sequence ID" value="RRJ30538.1"/>
    <property type="molecule type" value="Genomic_DNA"/>
</dbReference>
<feature type="transmembrane region" description="Helical" evidence="1">
    <location>
        <begin position="54"/>
        <end position="72"/>
    </location>
</feature>
<feature type="transmembrane region" description="Helical" evidence="1">
    <location>
        <begin position="187"/>
        <end position="210"/>
    </location>
</feature>
<dbReference type="Proteomes" id="UP000282322">
    <property type="component" value="Unassembled WGS sequence"/>
</dbReference>